<comment type="similarity">
    <text evidence="1">Belongs to the SAP18 family.</text>
</comment>
<dbReference type="EMBL" id="JAPMOS010000013">
    <property type="protein sequence ID" value="KAJ4460383.1"/>
    <property type="molecule type" value="Genomic_DNA"/>
</dbReference>
<dbReference type="PANTHER" id="PTHR13082:SF0">
    <property type="entry name" value="HISTONE DEACETYLASE COMPLEX SUBUNIT SAP18"/>
    <property type="match status" value="1"/>
</dbReference>
<sequence>MSQQQSNPVQQPQRKIVDREKTCPLLLRVFVREGGHFRVDDFQVRGKEPQAEYEIHTWRDATLRELSELIRECSPAARARNVHLSFALVYPDQSGFMKMREVGIVWKRTTPDDQKTLDDIHHQTGDYLSVAILRGDGGR</sequence>
<organism evidence="2 3">
    <name type="scientific">Paratrimastix pyriformis</name>
    <dbReference type="NCBI Taxonomy" id="342808"/>
    <lineage>
        <taxon>Eukaryota</taxon>
        <taxon>Metamonada</taxon>
        <taxon>Preaxostyla</taxon>
        <taxon>Paratrimastigidae</taxon>
        <taxon>Paratrimastix</taxon>
    </lineage>
</organism>
<dbReference type="Proteomes" id="UP001141327">
    <property type="component" value="Unassembled WGS sequence"/>
</dbReference>
<evidence type="ECO:0000313" key="2">
    <source>
        <dbReference type="EMBL" id="KAJ4460383.1"/>
    </source>
</evidence>
<dbReference type="InterPro" id="IPR042534">
    <property type="entry name" value="SAP18_sf"/>
</dbReference>
<protein>
    <submittedName>
        <fullName evidence="2">Histone deacetylase complex subunit SAP18</fullName>
    </submittedName>
</protein>
<evidence type="ECO:0000313" key="3">
    <source>
        <dbReference type="Proteomes" id="UP001141327"/>
    </source>
</evidence>
<dbReference type="Pfam" id="PF06487">
    <property type="entry name" value="SAP18"/>
    <property type="match status" value="1"/>
</dbReference>
<proteinExistence type="inferred from homology"/>
<keyword evidence="3" id="KW-1185">Reference proteome</keyword>
<dbReference type="Gene3D" id="3.10.20.550">
    <property type="entry name" value="ASAP complex, SAP18 subunit"/>
    <property type="match status" value="1"/>
</dbReference>
<dbReference type="PANTHER" id="PTHR13082">
    <property type="entry name" value="SAP18"/>
    <property type="match status" value="1"/>
</dbReference>
<accession>A0ABQ8UQ20</accession>
<comment type="caution">
    <text evidence="2">The sequence shown here is derived from an EMBL/GenBank/DDBJ whole genome shotgun (WGS) entry which is preliminary data.</text>
</comment>
<reference evidence="2" key="1">
    <citation type="journal article" date="2022" name="bioRxiv">
        <title>Genomics of Preaxostyla Flagellates Illuminates Evolutionary Transitions and the Path Towards Mitochondrial Loss.</title>
        <authorList>
            <person name="Novak L.V.F."/>
            <person name="Treitli S.C."/>
            <person name="Pyrih J."/>
            <person name="Halakuc P."/>
            <person name="Pipaliya S.V."/>
            <person name="Vacek V."/>
            <person name="Brzon O."/>
            <person name="Soukal P."/>
            <person name="Eme L."/>
            <person name="Dacks J.B."/>
            <person name="Karnkowska A."/>
            <person name="Elias M."/>
            <person name="Hampl V."/>
        </authorList>
    </citation>
    <scope>NUCLEOTIDE SEQUENCE</scope>
    <source>
        <strain evidence="2">RCP-MX</strain>
    </source>
</reference>
<dbReference type="InterPro" id="IPR010516">
    <property type="entry name" value="SAP18"/>
</dbReference>
<evidence type="ECO:0000256" key="1">
    <source>
        <dbReference type="ARBA" id="ARBA00009143"/>
    </source>
</evidence>
<name>A0ABQ8UQ20_9EUKA</name>
<gene>
    <name evidence="2" type="ORF">PAPYR_3402</name>
</gene>